<sequence length="499" mass="53036">MSENRKHWQPLLQELERRQQAAEAMGGADKVQRQHARNRLTARERLERLFDPHSFREIGALAGGNHPGGGAPLAGDGLVGGTGRIHGRSAVALAEDFTVKGGSIGHANAAKRTRLVRLALEQRLPLVIMLDGAGERAGNVTERYPNTPNDLQLVADLQGTVPVACMVLGSSAGHGALTGMFADFIVMLEGASLFSAGPPLVEAALGMKHTPEELGSADMHSRESGVVHNLAGTEDEAFSQVRYYLSMMPRHAGEAPARTEPPASTSRSQEALLDLLPPSGSKACDMREIVQLLADEKSVFELQPAFGDSLICALARVNGVSVMVVANQPRVLAGAITRQAAEKATHFITVADNFGLPLLCLLDNPGVMPGPRSEAQGVLKAAAQMFAAQRRFRGQKIVVTLRKAFGFGSSVMGMNPWDRQAISIALPSVSLGGVPAIGGAEAAGASSDEQARMLALESGAWVPADAMAFDKVVDPRQLRAEIIDVLDRNQPQSENTRKE</sequence>
<dbReference type="SUPFAM" id="SSF52096">
    <property type="entry name" value="ClpP/crotonase"/>
    <property type="match status" value="2"/>
</dbReference>
<dbReference type="InterPro" id="IPR029045">
    <property type="entry name" value="ClpP/crotonase-like_dom_sf"/>
</dbReference>
<comment type="caution">
    <text evidence="3">The sequence shown here is derived from an EMBL/GenBank/DDBJ whole genome shotgun (WGS) entry which is preliminary data.</text>
</comment>
<dbReference type="PANTHER" id="PTHR43842">
    <property type="entry name" value="PROPIONYL-COA CARBOXYLASE BETA CHAIN"/>
    <property type="match status" value="1"/>
</dbReference>
<evidence type="ECO:0000313" key="4">
    <source>
        <dbReference type="Proteomes" id="UP000295554"/>
    </source>
</evidence>
<organism evidence="3 4">
    <name type="scientific">Seongchinamella unica</name>
    <dbReference type="NCBI Taxonomy" id="2547392"/>
    <lineage>
        <taxon>Bacteria</taxon>
        <taxon>Pseudomonadati</taxon>
        <taxon>Pseudomonadota</taxon>
        <taxon>Gammaproteobacteria</taxon>
        <taxon>Cellvibrionales</taxon>
        <taxon>Halieaceae</taxon>
        <taxon>Seongchinamella</taxon>
    </lineage>
</organism>
<evidence type="ECO:0000259" key="2">
    <source>
        <dbReference type="PROSITE" id="PS50989"/>
    </source>
</evidence>
<reference evidence="3 4" key="1">
    <citation type="submission" date="2019-03" db="EMBL/GenBank/DDBJ databases">
        <title>Seongchinamella monodicae gen. nov., sp. nov., a novel member of the Gammaproteobacteria isolated from a tidal mudflat of beach.</title>
        <authorList>
            <person name="Yang H.G."/>
            <person name="Kang J.W."/>
            <person name="Lee S.D."/>
        </authorList>
    </citation>
    <scope>NUCLEOTIDE SEQUENCE [LARGE SCALE GENOMIC DNA]</scope>
    <source>
        <strain evidence="3 4">GH4-78</strain>
    </source>
</reference>
<dbReference type="GO" id="GO:0016740">
    <property type="term" value="F:transferase activity"/>
    <property type="evidence" value="ECO:0007669"/>
    <property type="project" value="UniProtKB-KW"/>
</dbReference>
<evidence type="ECO:0000259" key="1">
    <source>
        <dbReference type="PROSITE" id="PS50980"/>
    </source>
</evidence>
<dbReference type="PANTHER" id="PTHR43842:SF2">
    <property type="entry name" value="PROPIONYL-COA CARBOXYLASE BETA CHAIN, MITOCHONDRIAL"/>
    <property type="match status" value="1"/>
</dbReference>
<keyword evidence="3" id="KW-0808">Transferase</keyword>
<dbReference type="OrthoDB" id="9803706at2"/>
<dbReference type="PROSITE" id="PS50989">
    <property type="entry name" value="COA_CT_CTER"/>
    <property type="match status" value="1"/>
</dbReference>
<protein>
    <submittedName>
        <fullName evidence="3">Carboxyl transferase</fullName>
    </submittedName>
</protein>
<dbReference type="InterPro" id="IPR011763">
    <property type="entry name" value="COA_CT_C"/>
</dbReference>
<dbReference type="Pfam" id="PF01039">
    <property type="entry name" value="Carboxyl_trans"/>
    <property type="match status" value="1"/>
</dbReference>
<feature type="domain" description="CoA carboxyltransferase N-terminal" evidence="1">
    <location>
        <begin position="7"/>
        <end position="260"/>
    </location>
</feature>
<feature type="domain" description="CoA carboxyltransferase C-terminal" evidence="2">
    <location>
        <begin position="267"/>
        <end position="499"/>
    </location>
</feature>
<dbReference type="EMBL" id="SMSE01000002">
    <property type="protein sequence ID" value="TDG13877.1"/>
    <property type="molecule type" value="Genomic_DNA"/>
</dbReference>
<keyword evidence="4" id="KW-1185">Reference proteome</keyword>
<dbReference type="InterPro" id="IPR011762">
    <property type="entry name" value="COA_CT_N"/>
</dbReference>
<gene>
    <name evidence="3" type="ORF">E2F43_10270</name>
</gene>
<dbReference type="Gene3D" id="3.90.226.10">
    <property type="entry name" value="2-enoyl-CoA Hydratase, Chain A, domain 1"/>
    <property type="match status" value="2"/>
</dbReference>
<accession>A0A4R5LT07</accession>
<dbReference type="InterPro" id="IPR051047">
    <property type="entry name" value="AccD/PCCB"/>
</dbReference>
<dbReference type="GO" id="GO:0004658">
    <property type="term" value="F:propionyl-CoA carboxylase activity"/>
    <property type="evidence" value="ECO:0007669"/>
    <property type="project" value="TreeGrafter"/>
</dbReference>
<proteinExistence type="predicted"/>
<dbReference type="RefSeq" id="WP_133212278.1">
    <property type="nucleotide sequence ID" value="NZ_SMSE01000002.1"/>
</dbReference>
<dbReference type="Proteomes" id="UP000295554">
    <property type="component" value="Unassembled WGS sequence"/>
</dbReference>
<evidence type="ECO:0000313" key="3">
    <source>
        <dbReference type="EMBL" id="TDG13877.1"/>
    </source>
</evidence>
<dbReference type="AlphaFoldDB" id="A0A4R5LT07"/>
<dbReference type="PROSITE" id="PS50980">
    <property type="entry name" value="COA_CT_NTER"/>
    <property type="match status" value="1"/>
</dbReference>
<dbReference type="InterPro" id="IPR034733">
    <property type="entry name" value="AcCoA_carboxyl_beta"/>
</dbReference>
<name>A0A4R5LT07_9GAMM</name>